<keyword evidence="1" id="KW-0694">RNA-binding</keyword>
<dbReference type="CDD" id="cd00165">
    <property type="entry name" value="S4"/>
    <property type="match status" value="1"/>
</dbReference>
<dbReference type="InterPro" id="IPR036986">
    <property type="entry name" value="S4_RNA-bd_sf"/>
</dbReference>
<dbReference type="InterPro" id="IPR012677">
    <property type="entry name" value="Nucleotide-bd_a/b_plait_sf"/>
</dbReference>
<gene>
    <name evidence="3" type="ORF">LCY76_10040</name>
</gene>
<evidence type="ECO:0000259" key="2">
    <source>
        <dbReference type="SMART" id="SM00363"/>
    </source>
</evidence>
<sequence length="257" mass="29580">MNLYQHFRKEEYPFIDQVLQWKAEAEERYSVKLTDFLDPREQDIAESMIGKGSEASLAFWGGSSFSERKRALIYPSYFVPEKKDFEVSVLEIHYPAKFVTMEHRDVLGSLMNLGMKRGKFGDILQNQDRMQIVVAGDVSDYVRLNLERIGKASVKLKEVAENDLIESDEIYEMKEGTVSSLRLDVVLSEIYGLSRSKVSPLIQGSKAKVNWRVTEEVSFQVEPGDYLSLRGYGRSKLIAVEGKTKKDRWRVRYGVLQ</sequence>
<protein>
    <submittedName>
        <fullName evidence="3">RNA-binding protein</fullName>
    </submittedName>
</protein>
<dbReference type="PANTHER" id="PTHR13633">
    <property type="entry name" value="MITOCHONDRIAL TRANSCRIPTION RESCUE FACTOR 1"/>
    <property type="match status" value="1"/>
</dbReference>
<dbReference type="Proteomes" id="UP001139011">
    <property type="component" value="Unassembled WGS sequence"/>
</dbReference>
<evidence type="ECO:0000256" key="1">
    <source>
        <dbReference type="PROSITE-ProRule" id="PRU00182"/>
    </source>
</evidence>
<dbReference type="Gene3D" id="3.30.1370.160">
    <property type="match status" value="1"/>
</dbReference>
<dbReference type="Pfam" id="PF01479">
    <property type="entry name" value="S4"/>
    <property type="match status" value="1"/>
</dbReference>
<dbReference type="Gene3D" id="3.10.290.10">
    <property type="entry name" value="RNA-binding S4 domain"/>
    <property type="match status" value="1"/>
</dbReference>
<comment type="caution">
    <text evidence="3">The sequence shown here is derived from an EMBL/GenBank/DDBJ whole genome shotgun (WGS) entry which is preliminary data.</text>
</comment>
<dbReference type="Pfam" id="PF17774">
    <property type="entry name" value="YlmH_RBD"/>
    <property type="match status" value="1"/>
</dbReference>
<evidence type="ECO:0000313" key="3">
    <source>
        <dbReference type="EMBL" id="MCK6256934.1"/>
    </source>
</evidence>
<dbReference type="PROSITE" id="PS50889">
    <property type="entry name" value="S4"/>
    <property type="match status" value="1"/>
</dbReference>
<dbReference type="AlphaFoldDB" id="A0A9X1XG44"/>
<dbReference type="InterPro" id="IPR002942">
    <property type="entry name" value="S4_RNA-bd"/>
</dbReference>
<keyword evidence="4" id="KW-1185">Reference proteome</keyword>
<dbReference type="SMART" id="SM00363">
    <property type="entry name" value="S4"/>
    <property type="match status" value="1"/>
</dbReference>
<evidence type="ECO:0000313" key="4">
    <source>
        <dbReference type="Proteomes" id="UP001139011"/>
    </source>
</evidence>
<name>A0A9X1XG44_9BACL</name>
<dbReference type="Gene3D" id="3.30.70.330">
    <property type="match status" value="1"/>
</dbReference>
<feature type="domain" description="RNA-binding S4" evidence="2">
    <location>
        <begin position="181"/>
        <end position="243"/>
    </location>
</feature>
<reference evidence="3" key="1">
    <citation type="submission" date="2021-09" db="EMBL/GenBank/DDBJ databases">
        <title>Genome analysis of Fictibacillus sp. KIGAM418 isolated from marine sediment.</title>
        <authorList>
            <person name="Seo M.-J."/>
            <person name="Cho E.-S."/>
            <person name="Hwang C.Y."/>
        </authorList>
    </citation>
    <scope>NUCLEOTIDE SEQUENCE</scope>
    <source>
        <strain evidence="3">KIGAM418</strain>
    </source>
</reference>
<dbReference type="GO" id="GO:0003723">
    <property type="term" value="F:RNA binding"/>
    <property type="evidence" value="ECO:0007669"/>
    <property type="project" value="UniProtKB-KW"/>
</dbReference>
<accession>A0A9X1XG44</accession>
<proteinExistence type="predicted"/>
<dbReference type="PANTHER" id="PTHR13633:SF3">
    <property type="entry name" value="MITOCHONDRIAL TRANSCRIPTION RESCUE FACTOR 1"/>
    <property type="match status" value="1"/>
</dbReference>
<dbReference type="InterPro" id="IPR040591">
    <property type="entry name" value="RqcP2_RBD"/>
</dbReference>
<organism evidence="3 4">
    <name type="scientific">Fictibacillus marinisediminis</name>
    <dbReference type="NCBI Taxonomy" id="2878389"/>
    <lineage>
        <taxon>Bacteria</taxon>
        <taxon>Bacillati</taxon>
        <taxon>Bacillota</taxon>
        <taxon>Bacilli</taxon>
        <taxon>Bacillales</taxon>
        <taxon>Fictibacillaceae</taxon>
        <taxon>Fictibacillus</taxon>
    </lineage>
</organism>
<dbReference type="SUPFAM" id="SSF55174">
    <property type="entry name" value="Alpha-L RNA-binding motif"/>
    <property type="match status" value="1"/>
</dbReference>
<dbReference type="RefSeq" id="WP_248252522.1">
    <property type="nucleotide sequence ID" value="NZ_JAIWJX010000002.1"/>
</dbReference>
<dbReference type="EMBL" id="JAIWJX010000002">
    <property type="protein sequence ID" value="MCK6256934.1"/>
    <property type="molecule type" value="Genomic_DNA"/>
</dbReference>